<dbReference type="SMART" id="SM00966">
    <property type="entry name" value="SpoVT_AbrB"/>
    <property type="match status" value="1"/>
</dbReference>
<dbReference type="PROSITE" id="PS51740">
    <property type="entry name" value="SPOVT_ABRB"/>
    <property type="match status" value="1"/>
</dbReference>
<accession>A0A4R7C6Q9</accession>
<dbReference type="NCBIfam" id="TIGR01439">
    <property type="entry name" value="lp_hng_hel_AbrB"/>
    <property type="match status" value="1"/>
</dbReference>
<gene>
    <name evidence="3" type="ORF">EV668_0897</name>
</gene>
<reference evidence="3 4" key="1">
    <citation type="submission" date="2019-03" db="EMBL/GenBank/DDBJ databases">
        <title>Genomic Encyclopedia of Type Strains, Phase IV (KMG-IV): sequencing the most valuable type-strain genomes for metagenomic binning, comparative biology and taxonomic classification.</title>
        <authorList>
            <person name="Goeker M."/>
        </authorList>
    </citation>
    <scope>NUCLEOTIDE SEQUENCE [LARGE SCALE GENOMIC DNA]</scope>
    <source>
        <strain evidence="3 4">DSM 25903</strain>
    </source>
</reference>
<keyword evidence="1" id="KW-0238">DNA-binding</keyword>
<sequence length="82" mass="9201">MASRLTRKGQVTVPKAVRRHLGVQAGDGVDFAIVGGRVELRKQTDPDDRDRLLAALADIRRRRPVDLGMSTDEYMALIRDEQ</sequence>
<dbReference type="Proteomes" id="UP000295122">
    <property type="component" value="Unassembled WGS sequence"/>
</dbReference>
<dbReference type="EMBL" id="SNZR01000011">
    <property type="protein sequence ID" value="TDR93632.1"/>
    <property type="molecule type" value="Genomic_DNA"/>
</dbReference>
<organism evidence="3 4">
    <name type="scientific">Enterovirga rhinocerotis</name>
    <dbReference type="NCBI Taxonomy" id="1339210"/>
    <lineage>
        <taxon>Bacteria</taxon>
        <taxon>Pseudomonadati</taxon>
        <taxon>Pseudomonadota</taxon>
        <taxon>Alphaproteobacteria</taxon>
        <taxon>Hyphomicrobiales</taxon>
        <taxon>Methylobacteriaceae</taxon>
        <taxon>Enterovirga</taxon>
    </lineage>
</organism>
<evidence type="ECO:0000313" key="4">
    <source>
        <dbReference type="Proteomes" id="UP000295122"/>
    </source>
</evidence>
<dbReference type="AlphaFoldDB" id="A0A4R7C6Q9"/>
<evidence type="ECO:0000313" key="3">
    <source>
        <dbReference type="EMBL" id="TDR93632.1"/>
    </source>
</evidence>
<protein>
    <submittedName>
        <fullName evidence="3">AbrB family transcriptional regulator</fullName>
    </submittedName>
</protein>
<dbReference type="InterPro" id="IPR007159">
    <property type="entry name" value="SpoVT-AbrB_dom"/>
</dbReference>
<evidence type="ECO:0000256" key="1">
    <source>
        <dbReference type="PROSITE-ProRule" id="PRU01076"/>
    </source>
</evidence>
<dbReference type="RefSeq" id="WP_133768615.1">
    <property type="nucleotide sequence ID" value="NZ_SNZR01000011.1"/>
</dbReference>
<dbReference type="InterPro" id="IPR037914">
    <property type="entry name" value="SpoVT-AbrB_sf"/>
</dbReference>
<feature type="domain" description="SpoVT-AbrB" evidence="2">
    <location>
        <begin position="1"/>
        <end position="45"/>
    </location>
</feature>
<keyword evidence="4" id="KW-1185">Reference proteome</keyword>
<dbReference type="SUPFAM" id="SSF89447">
    <property type="entry name" value="AbrB/MazE/MraZ-like"/>
    <property type="match status" value="1"/>
</dbReference>
<evidence type="ECO:0000259" key="2">
    <source>
        <dbReference type="PROSITE" id="PS51740"/>
    </source>
</evidence>
<dbReference type="Pfam" id="PF04014">
    <property type="entry name" value="MazE_antitoxin"/>
    <property type="match status" value="1"/>
</dbReference>
<dbReference type="OrthoDB" id="9809003at2"/>
<dbReference type="GO" id="GO:0003677">
    <property type="term" value="F:DNA binding"/>
    <property type="evidence" value="ECO:0007669"/>
    <property type="project" value="UniProtKB-UniRule"/>
</dbReference>
<name>A0A4R7C6Q9_9HYPH</name>
<comment type="caution">
    <text evidence="3">The sequence shown here is derived from an EMBL/GenBank/DDBJ whole genome shotgun (WGS) entry which is preliminary data.</text>
</comment>
<dbReference type="Gene3D" id="2.10.260.10">
    <property type="match status" value="1"/>
</dbReference>
<proteinExistence type="predicted"/>